<dbReference type="AlphaFoldDB" id="A0ABD5U0Y9"/>
<dbReference type="EMBL" id="JBHSXH010000009">
    <property type="protein sequence ID" value="MFC6824779.1"/>
    <property type="molecule type" value="Genomic_DNA"/>
</dbReference>
<feature type="compositionally biased region" description="Basic and acidic residues" evidence="1">
    <location>
        <begin position="1"/>
        <end position="15"/>
    </location>
</feature>
<gene>
    <name evidence="2" type="ORF">ACFQEV_07180</name>
</gene>
<name>A0ABD5U0Y9_9EURY</name>
<keyword evidence="3" id="KW-1185">Reference proteome</keyword>
<sequence length="108" mass="12210">MSGTHDSEEGEHPEADDALPEEVAEEEPDWEMAPDSDAEFEPDAERRAVLREVADDVYGDTSESKQVAAILYRVSDLYDPDEDTSPEEIYLNVRHIMDIKEQGGLRKD</sequence>
<feature type="compositionally biased region" description="Acidic residues" evidence="1">
    <location>
        <begin position="16"/>
        <end position="42"/>
    </location>
</feature>
<dbReference type="Pfam" id="PF25931">
    <property type="entry name" value="DUF7976"/>
    <property type="match status" value="1"/>
</dbReference>
<evidence type="ECO:0000313" key="2">
    <source>
        <dbReference type="EMBL" id="MFC6824779.1"/>
    </source>
</evidence>
<comment type="caution">
    <text evidence="2">The sequence shown here is derived from an EMBL/GenBank/DDBJ whole genome shotgun (WGS) entry which is preliminary data.</text>
</comment>
<evidence type="ECO:0000256" key="1">
    <source>
        <dbReference type="SAM" id="MobiDB-lite"/>
    </source>
</evidence>
<evidence type="ECO:0000313" key="3">
    <source>
        <dbReference type="Proteomes" id="UP001596408"/>
    </source>
</evidence>
<feature type="region of interest" description="Disordered" evidence="1">
    <location>
        <begin position="1"/>
        <end position="42"/>
    </location>
</feature>
<organism evidence="2 3">
    <name type="scientific">Halopelagius fulvigenes</name>
    <dbReference type="NCBI Taxonomy" id="1198324"/>
    <lineage>
        <taxon>Archaea</taxon>
        <taxon>Methanobacteriati</taxon>
        <taxon>Methanobacteriota</taxon>
        <taxon>Stenosarchaea group</taxon>
        <taxon>Halobacteria</taxon>
        <taxon>Halobacteriales</taxon>
        <taxon>Haloferacaceae</taxon>
    </lineage>
</organism>
<proteinExistence type="predicted"/>
<reference evidence="2 3" key="1">
    <citation type="journal article" date="2019" name="Int. J. Syst. Evol. Microbiol.">
        <title>The Global Catalogue of Microorganisms (GCM) 10K type strain sequencing project: providing services to taxonomists for standard genome sequencing and annotation.</title>
        <authorList>
            <consortium name="The Broad Institute Genomics Platform"/>
            <consortium name="The Broad Institute Genome Sequencing Center for Infectious Disease"/>
            <person name="Wu L."/>
            <person name="Ma J."/>
        </authorList>
    </citation>
    <scope>NUCLEOTIDE SEQUENCE [LARGE SCALE GENOMIC DNA]</scope>
    <source>
        <strain evidence="2 3">YIM 94188</strain>
    </source>
</reference>
<dbReference type="RefSeq" id="WP_379694161.1">
    <property type="nucleotide sequence ID" value="NZ_JBHSXH010000009.1"/>
</dbReference>
<dbReference type="InterPro" id="IPR058282">
    <property type="entry name" value="DUF7976"/>
</dbReference>
<dbReference type="Proteomes" id="UP001596408">
    <property type="component" value="Unassembled WGS sequence"/>
</dbReference>
<accession>A0ABD5U0Y9</accession>
<protein>
    <submittedName>
        <fullName evidence="2">Uncharacterized protein</fullName>
    </submittedName>
</protein>